<reference evidence="1" key="1">
    <citation type="submission" date="2021-02" db="EMBL/GenBank/DDBJ databases">
        <authorList>
            <person name="Dougan E. K."/>
            <person name="Rhodes N."/>
            <person name="Thang M."/>
            <person name="Chan C."/>
        </authorList>
    </citation>
    <scope>NUCLEOTIDE SEQUENCE</scope>
</reference>
<keyword evidence="2" id="KW-1185">Reference proteome</keyword>
<dbReference type="Proteomes" id="UP000649617">
    <property type="component" value="Unassembled WGS sequence"/>
</dbReference>
<protein>
    <submittedName>
        <fullName evidence="1">Uncharacterized protein</fullName>
    </submittedName>
</protein>
<accession>A0A812QEM6</accession>
<gene>
    <name evidence="1" type="ORF">SPIL2461_LOCUS9582</name>
</gene>
<dbReference type="EMBL" id="CAJNIZ010016877">
    <property type="protein sequence ID" value="CAE7390861.1"/>
    <property type="molecule type" value="Genomic_DNA"/>
</dbReference>
<feature type="non-terminal residue" evidence="1">
    <location>
        <position position="62"/>
    </location>
</feature>
<proteinExistence type="predicted"/>
<comment type="caution">
    <text evidence="1">The sequence shown here is derived from an EMBL/GenBank/DDBJ whole genome shotgun (WGS) entry which is preliminary data.</text>
</comment>
<dbReference type="AlphaFoldDB" id="A0A812QEM6"/>
<feature type="non-terminal residue" evidence="1">
    <location>
        <position position="1"/>
    </location>
</feature>
<organism evidence="1 2">
    <name type="scientific">Symbiodinium pilosum</name>
    <name type="common">Dinoflagellate</name>
    <dbReference type="NCBI Taxonomy" id="2952"/>
    <lineage>
        <taxon>Eukaryota</taxon>
        <taxon>Sar</taxon>
        <taxon>Alveolata</taxon>
        <taxon>Dinophyceae</taxon>
        <taxon>Suessiales</taxon>
        <taxon>Symbiodiniaceae</taxon>
        <taxon>Symbiodinium</taxon>
    </lineage>
</organism>
<sequence length="62" mass="6310">RGPDHGGSGCDASRVSEGRFFASGDCLRRAGSSGNCAGPTRVAYAGPEHAHGGRCRDADLGY</sequence>
<evidence type="ECO:0000313" key="2">
    <source>
        <dbReference type="Proteomes" id="UP000649617"/>
    </source>
</evidence>
<name>A0A812QEM6_SYMPI</name>
<evidence type="ECO:0000313" key="1">
    <source>
        <dbReference type="EMBL" id="CAE7390861.1"/>
    </source>
</evidence>